<evidence type="ECO:0000313" key="2">
    <source>
        <dbReference type="EMBL" id="KAA1083659.1"/>
    </source>
</evidence>
<organism evidence="2 3">
    <name type="scientific">Puccinia graminis f. sp. tritici</name>
    <dbReference type="NCBI Taxonomy" id="56615"/>
    <lineage>
        <taxon>Eukaryota</taxon>
        <taxon>Fungi</taxon>
        <taxon>Dikarya</taxon>
        <taxon>Basidiomycota</taxon>
        <taxon>Pucciniomycotina</taxon>
        <taxon>Pucciniomycetes</taxon>
        <taxon>Pucciniales</taxon>
        <taxon>Pucciniaceae</taxon>
        <taxon>Puccinia</taxon>
    </lineage>
</organism>
<gene>
    <name evidence="2" type="ORF">PGT21_002890</name>
</gene>
<proteinExistence type="predicted"/>
<dbReference type="Proteomes" id="UP000324748">
    <property type="component" value="Unassembled WGS sequence"/>
</dbReference>
<feature type="compositionally biased region" description="Polar residues" evidence="1">
    <location>
        <begin position="154"/>
        <end position="163"/>
    </location>
</feature>
<feature type="region of interest" description="Disordered" evidence="1">
    <location>
        <begin position="150"/>
        <end position="178"/>
    </location>
</feature>
<feature type="region of interest" description="Disordered" evidence="1">
    <location>
        <begin position="52"/>
        <end position="88"/>
    </location>
</feature>
<reference evidence="2 3" key="1">
    <citation type="submission" date="2019-05" db="EMBL/GenBank/DDBJ databases">
        <title>Emergence of the Ug99 lineage of the wheat stem rust pathogen through somatic hybridization.</title>
        <authorList>
            <person name="Li F."/>
            <person name="Upadhyaya N.M."/>
            <person name="Sperschneider J."/>
            <person name="Matny O."/>
            <person name="Nguyen-Phuc H."/>
            <person name="Mago R."/>
            <person name="Raley C."/>
            <person name="Miller M.E."/>
            <person name="Silverstein K.A.T."/>
            <person name="Henningsen E."/>
            <person name="Hirsch C.D."/>
            <person name="Visser B."/>
            <person name="Pretorius Z.A."/>
            <person name="Steffenson B.J."/>
            <person name="Schwessinger B."/>
            <person name="Dodds P.N."/>
            <person name="Figueroa M."/>
        </authorList>
    </citation>
    <scope>NUCLEOTIDE SEQUENCE [LARGE SCALE GENOMIC DNA]</scope>
    <source>
        <strain evidence="2">21-0</strain>
    </source>
</reference>
<evidence type="ECO:0000256" key="1">
    <source>
        <dbReference type="SAM" id="MobiDB-lite"/>
    </source>
</evidence>
<keyword evidence="3" id="KW-1185">Reference proteome</keyword>
<protein>
    <submittedName>
        <fullName evidence="2">Uncharacterized protein</fullName>
    </submittedName>
</protein>
<evidence type="ECO:0000313" key="3">
    <source>
        <dbReference type="Proteomes" id="UP000324748"/>
    </source>
</evidence>
<accession>A0A5B0N743</accession>
<name>A0A5B0N743_PUCGR</name>
<dbReference type="EMBL" id="VSWC01000118">
    <property type="protein sequence ID" value="KAA1083659.1"/>
    <property type="molecule type" value="Genomic_DNA"/>
</dbReference>
<comment type="caution">
    <text evidence="2">The sequence shown here is derived from an EMBL/GenBank/DDBJ whole genome shotgun (WGS) entry which is preliminary data.</text>
</comment>
<dbReference type="AlphaFoldDB" id="A0A5B0N743"/>
<sequence length="178" mass="19041">MALTVERANQLRHGDTLAPRTIACRSRAERHLGVSLGVSCAVTAPTAAVTHADSSSPLAHHSSKRQPPISQNLLIKGQVPRSTAPAGPGRSWFRSCYRSVHLQSRHCQSTCHTASHCPNKQRRAELSIPPNTQHSLDVHPIGQAAFQPIKKSRLSQPACSSGTDPGAGAESSELAFIH</sequence>